<comment type="caution">
    <text evidence="4">The sequence shown here is derived from an EMBL/GenBank/DDBJ whole genome shotgun (WGS) entry which is preliminary data.</text>
</comment>
<name>A0AAW7M4U4_9MICO</name>
<feature type="domain" description="GFO/IDH/MocA-like oxidoreductase" evidence="3">
    <location>
        <begin position="128"/>
        <end position="232"/>
    </location>
</feature>
<evidence type="ECO:0000259" key="3">
    <source>
        <dbReference type="Pfam" id="PF22725"/>
    </source>
</evidence>
<proteinExistence type="predicted"/>
<keyword evidence="5" id="KW-1185">Reference proteome</keyword>
<dbReference type="SUPFAM" id="SSF55347">
    <property type="entry name" value="Glyceraldehyde-3-phosphate dehydrogenase-like, C-terminal domain"/>
    <property type="match status" value="1"/>
</dbReference>
<dbReference type="InterPro" id="IPR036291">
    <property type="entry name" value="NAD(P)-bd_dom_sf"/>
</dbReference>
<evidence type="ECO:0000259" key="2">
    <source>
        <dbReference type="Pfam" id="PF01408"/>
    </source>
</evidence>
<dbReference type="AlphaFoldDB" id="A0AAW7M4U4"/>
<feature type="domain" description="Gfo/Idh/MocA-like oxidoreductase N-terminal" evidence="2">
    <location>
        <begin position="5"/>
        <end position="118"/>
    </location>
</feature>
<sequence length="360" mass="38912">MEHSIVIVGYGTMGISHTAKLRALGGVRVAGAVDIDPVRQGYAREDGLHVYADLEDALADPDVDMVFVCTPNDSHRPIALAALGAGRHVICEKPAMLDSAELEEVIALAESRGLVFAVHQNRRWDEDYLSIKRLYDDGTIGPITRIESRVHGSRGIPSDWRALPENGGGMLLDWGVHLVDRLLVMIDAPVVAVYARLSHVLGHTVDDGFTLLMTFGNGVEVVVDVSTTSYIPLPKWVAASATGTATIDDWEMHGKVLHRNTRSEADAAPIVAGAGMTKTMAPRAVDFAALVTNDESVEFLELPRVETDVSDFYRNVLAAVDGREALIVTHAQVLRCMRLLEAVAESHRTGAAVAFEPPAI</sequence>
<dbReference type="InterPro" id="IPR055170">
    <property type="entry name" value="GFO_IDH_MocA-like_dom"/>
</dbReference>
<dbReference type="EMBL" id="JAUHPX010000003">
    <property type="protein sequence ID" value="MDN4487838.1"/>
    <property type="molecule type" value="Genomic_DNA"/>
</dbReference>
<evidence type="ECO:0000256" key="1">
    <source>
        <dbReference type="ARBA" id="ARBA00023027"/>
    </source>
</evidence>
<organism evidence="4 5">
    <name type="scientific">Demequina lignilytica</name>
    <dbReference type="NCBI Taxonomy" id="3051663"/>
    <lineage>
        <taxon>Bacteria</taxon>
        <taxon>Bacillati</taxon>
        <taxon>Actinomycetota</taxon>
        <taxon>Actinomycetes</taxon>
        <taxon>Micrococcales</taxon>
        <taxon>Demequinaceae</taxon>
        <taxon>Demequina</taxon>
    </lineage>
</organism>
<dbReference type="InterPro" id="IPR000683">
    <property type="entry name" value="Gfo/Idh/MocA-like_OxRdtase_N"/>
</dbReference>
<dbReference type="RefSeq" id="WP_301119228.1">
    <property type="nucleotide sequence ID" value="NZ_JAUHPX010000003.1"/>
</dbReference>
<reference evidence="4" key="1">
    <citation type="submission" date="2023-06" db="EMBL/GenBank/DDBJ databases">
        <title>Sysu t00039.</title>
        <authorList>
            <person name="Gao L."/>
            <person name="Fang B.-Z."/>
            <person name="Li W.-J."/>
        </authorList>
    </citation>
    <scope>NUCLEOTIDE SEQUENCE</scope>
    <source>
        <strain evidence="4">SYSU T00039</strain>
    </source>
</reference>
<dbReference type="PANTHER" id="PTHR43708:SF8">
    <property type="entry name" value="OXIDOREDUCTASE"/>
    <property type="match status" value="1"/>
</dbReference>
<dbReference type="Pfam" id="PF22725">
    <property type="entry name" value="GFO_IDH_MocA_C3"/>
    <property type="match status" value="1"/>
</dbReference>
<dbReference type="GO" id="GO:0000166">
    <property type="term" value="F:nucleotide binding"/>
    <property type="evidence" value="ECO:0007669"/>
    <property type="project" value="InterPro"/>
</dbReference>
<accession>A0AAW7M4U4</accession>
<evidence type="ECO:0000313" key="5">
    <source>
        <dbReference type="Proteomes" id="UP001172737"/>
    </source>
</evidence>
<gene>
    <name evidence="4" type="ORF">QQX10_06615</name>
</gene>
<dbReference type="Gene3D" id="3.40.50.720">
    <property type="entry name" value="NAD(P)-binding Rossmann-like Domain"/>
    <property type="match status" value="1"/>
</dbReference>
<protein>
    <submittedName>
        <fullName evidence="4">Gfo/Idh/MocA family oxidoreductase</fullName>
    </submittedName>
</protein>
<dbReference type="SUPFAM" id="SSF51735">
    <property type="entry name" value="NAD(P)-binding Rossmann-fold domains"/>
    <property type="match status" value="1"/>
</dbReference>
<dbReference type="InterPro" id="IPR051317">
    <property type="entry name" value="Gfo/Idh/MocA_oxidoreduct"/>
</dbReference>
<evidence type="ECO:0000313" key="4">
    <source>
        <dbReference type="EMBL" id="MDN4487838.1"/>
    </source>
</evidence>
<dbReference type="Gene3D" id="3.30.360.10">
    <property type="entry name" value="Dihydrodipicolinate Reductase, domain 2"/>
    <property type="match status" value="1"/>
</dbReference>
<dbReference type="PANTHER" id="PTHR43708">
    <property type="entry name" value="CONSERVED EXPRESSED OXIDOREDUCTASE (EUROFUNG)"/>
    <property type="match status" value="1"/>
</dbReference>
<dbReference type="Proteomes" id="UP001172737">
    <property type="component" value="Unassembled WGS sequence"/>
</dbReference>
<dbReference type="Pfam" id="PF01408">
    <property type="entry name" value="GFO_IDH_MocA"/>
    <property type="match status" value="1"/>
</dbReference>
<keyword evidence="1" id="KW-0520">NAD</keyword>